<dbReference type="AlphaFoldDB" id="A0A0N4U252"/>
<feature type="domain" description="Bacterial surface antigen (D15)" evidence="6">
    <location>
        <begin position="8"/>
        <end position="315"/>
    </location>
</feature>
<dbReference type="WBParaSite" id="DME_0000072701-mRNA-1">
    <property type="protein sequence ID" value="DME_0000072701-mRNA-1"/>
    <property type="gene ID" value="DME_0000072701"/>
</dbReference>
<dbReference type="GO" id="GO:0005741">
    <property type="term" value="C:mitochondrial outer membrane"/>
    <property type="evidence" value="ECO:0007669"/>
    <property type="project" value="UniProtKB-SubCell"/>
</dbReference>
<dbReference type="PANTHER" id="PTHR12815:SF18">
    <property type="entry name" value="SORTING AND ASSEMBLY MACHINERY COMPONENT 50 HOMOLOG"/>
    <property type="match status" value="1"/>
</dbReference>
<keyword evidence="3" id="KW-1134">Transmembrane beta strand</keyword>
<dbReference type="GO" id="GO:0045040">
    <property type="term" value="P:protein insertion into mitochondrial outer membrane"/>
    <property type="evidence" value="ECO:0007669"/>
    <property type="project" value="TreeGrafter"/>
</dbReference>
<evidence type="ECO:0000256" key="3">
    <source>
        <dbReference type="ARBA" id="ARBA00022452"/>
    </source>
</evidence>
<evidence type="ECO:0000313" key="7">
    <source>
        <dbReference type="Proteomes" id="UP000038040"/>
    </source>
</evidence>
<dbReference type="Proteomes" id="UP000038040">
    <property type="component" value="Unplaced"/>
</dbReference>
<evidence type="ECO:0000256" key="5">
    <source>
        <dbReference type="ARBA" id="ARBA00023136"/>
    </source>
</evidence>
<evidence type="ECO:0000256" key="1">
    <source>
        <dbReference type="ARBA" id="ARBA00004374"/>
    </source>
</evidence>
<dbReference type="GO" id="GO:0033108">
    <property type="term" value="P:mitochondrial respiratory chain complex assembly"/>
    <property type="evidence" value="ECO:0007669"/>
    <property type="project" value="TreeGrafter"/>
</dbReference>
<dbReference type="PANTHER" id="PTHR12815">
    <property type="entry name" value="SORTING AND ASSEMBLY MACHINERY SAMM50 PROTEIN FAMILY MEMBER"/>
    <property type="match status" value="1"/>
</dbReference>
<dbReference type="Gene3D" id="2.40.160.50">
    <property type="entry name" value="membrane protein fhac: a member of the omp85/tpsb transporter family"/>
    <property type="match status" value="1"/>
</dbReference>
<comment type="similarity">
    <text evidence="2">Belongs to the SAM50/omp85 family.</text>
</comment>
<organism evidence="7 8">
    <name type="scientific">Dracunculus medinensis</name>
    <name type="common">Guinea worm</name>
    <dbReference type="NCBI Taxonomy" id="318479"/>
    <lineage>
        <taxon>Eukaryota</taxon>
        <taxon>Metazoa</taxon>
        <taxon>Ecdysozoa</taxon>
        <taxon>Nematoda</taxon>
        <taxon>Chromadorea</taxon>
        <taxon>Rhabditida</taxon>
        <taxon>Spirurina</taxon>
        <taxon>Dracunculoidea</taxon>
        <taxon>Dracunculidae</taxon>
        <taxon>Dracunculus</taxon>
    </lineage>
</organism>
<proteinExistence type="inferred from homology"/>
<comment type="subcellular location">
    <subcellularLocation>
        <location evidence="1">Mitochondrion outer membrane</location>
        <topology evidence="1">Multi-pass membrane protein</topology>
    </subcellularLocation>
</comment>
<reference evidence="8" key="1">
    <citation type="submission" date="2017-02" db="UniProtKB">
        <authorList>
            <consortium name="WormBaseParasite"/>
        </authorList>
    </citation>
    <scope>IDENTIFICATION</scope>
</reference>
<keyword evidence="5" id="KW-0472">Membrane</keyword>
<protein>
    <submittedName>
        <fullName evidence="8">Bac_surface_Ag domain-containing protein</fullName>
    </submittedName>
</protein>
<evidence type="ECO:0000313" key="8">
    <source>
        <dbReference type="WBParaSite" id="DME_0000072701-mRNA-1"/>
    </source>
</evidence>
<name>A0A0N4U252_DRAME</name>
<evidence type="ECO:0000256" key="4">
    <source>
        <dbReference type="ARBA" id="ARBA00022692"/>
    </source>
</evidence>
<dbReference type="InterPro" id="IPR000184">
    <property type="entry name" value="Bac_surfAg_D15"/>
</dbReference>
<dbReference type="InterPro" id="IPR039910">
    <property type="entry name" value="D15-like"/>
</dbReference>
<evidence type="ECO:0000259" key="6">
    <source>
        <dbReference type="Pfam" id="PF01103"/>
    </source>
</evidence>
<keyword evidence="4" id="KW-0812">Transmembrane</keyword>
<evidence type="ECO:0000256" key="2">
    <source>
        <dbReference type="ARBA" id="ARBA00010913"/>
    </source>
</evidence>
<sequence>LNGSRQCFWGRGEAMNVSYSYSVKSDKSFGFTFMKPFLGWQKYSNISFSAYRDFAYLPWNLCNSKENGLHFQYSGQLWARKLFHNIKATMTWRTLCPSRETVFSIREYAGHTIKCSLENSVAFDTRNNRLLPSKGLLLRFAQEYAGLMGDATFVKHQFDFQAAAPLIFGTFLSASIQASVLTSLAGRSLHILDRLYLGGPYDVRGFNINSIGTRGNTSCLGGATSFAGVLHFYIPLKPPESLFAHAFLCTGCVASVHSKNRLSDLANFQRISGGIGLVLILGNIIRVEMNYVVPLKHSAGDSYTPGLQFGAGINFL</sequence>
<accession>A0A0N4U252</accession>
<dbReference type="Pfam" id="PF01103">
    <property type="entry name" value="Omp85"/>
    <property type="match status" value="1"/>
</dbReference>